<evidence type="ECO:0000259" key="1">
    <source>
        <dbReference type="Pfam" id="PF17921"/>
    </source>
</evidence>
<dbReference type="Gene3D" id="1.10.340.70">
    <property type="match status" value="1"/>
</dbReference>
<dbReference type="Proteomes" id="UP001474421">
    <property type="component" value="Unassembled WGS sequence"/>
</dbReference>
<evidence type="ECO:0000313" key="2">
    <source>
        <dbReference type="EMBL" id="KAK9395763.1"/>
    </source>
</evidence>
<keyword evidence="3" id="KW-1185">Reference proteome</keyword>
<dbReference type="AlphaFoldDB" id="A0AAW1B1R1"/>
<protein>
    <recommendedName>
        <fullName evidence="1">Integrase zinc-binding domain-containing protein</fullName>
    </recommendedName>
</protein>
<feature type="domain" description="Integrase zinc-binding" evidence="1">
    <location>
        <begin position="71"/>
        <end position="99"/>
    </location>
</feature>
<comment type="caution">
    <text evidence="2">The sequence shown here is derived from an EMBL/GenBank/DDBJ whole genome shotgun (WGS) entry which is preliminary data.</text>
</comment>
<dbReference type="Pfam" id="PF17921">
    <property type="entry name" value="Integrase_H2C2"/>
    <property type="match status" value="1"/>
</dbReference>
<accession>A0AAW1B1R1</accession>
<name>A0AAW1B1R1_CROAD</name>
<organism evidence="2 3">
    <name type="scientific">Crotalus adamanteus</name>
    <name type="common">Eastern diamondback rattlesnake</name>
    <dbReference type="NCBI Taxonomy" id="8729"/>
    <lineage>
        <taxon>Eukaryota</taxon>
        <taxon>Metazoa</taxon>
        <taxon>Chordata</taxon>
        <taxon>Craniata</taxon>
        <taxon>Vertebrata</taxon>
        <taxon>Euteleostomi</taxon>
        <taxon>Lepidosauria</taxon>
        <taxon>Squamata</taxon>
        <taxon>Bifurcata</taxon>
        <taxon>Unidentata</taxon>
        <taxon>Episquamata</taxon>
        <taxon>Toxicofera</taxon>
        <taxon>Serpentes</taxon>
        <taxon>Colubroidea</taxon>
        <taxon>Viperidae</taxon>
        <taxon>Crotalinae</taxon>
        <taxon>Crotalus</taxon>
    </lineage>
</organism>
<reference evidence="2 3" key="1">
    <citation type="journal article" date="2024" name="Proc. Natl. Acad. Sci. U.S.A.">
        <title>The genetic regulatory architecture and epigenomic basis for age-related changes in rattlesnake venom.</title>
        <authorList>
            <person name="Hogan M.P."/>
            <person name="Holding M.L."/>
            <person name="Nystrom G.S."/>
            <person name="Colston T.J."/>
            <person name="Bartlett D.A."/>
            <person name="Mason A.J."/>
            <person name="Ellsworth S.A."/>
            <person name="Rautsaw R.M."/>
            <person name="Lawrence K.C."/>
            <person name="Strickland J.L."/>
            <person name="He B."/>
            <person name="Fraser P."/>
            <person name="Margres M.J."/>
            <person name="Gilbert D.M."/>
            <person name="Gibbs H.L."/>
            <person name="Parkinson C.L."/>
            <person name="Rokyta D.R."/>
        </authorList>
    </citation>
    <scope>NUCLEOTIDE SEQUENCE [LARGE SCALE GENOMIC DNA]</scope>
    <source>
        <strain evidence="2">DRR0105</strain>
    </source>
</reference>
<gene>
    <name evidence="2" type="ORF">NXF25_019124</name>
</gene>
<dbReference type="EMBL" id="JAOTOJ010000009">
    <property type="protein sequence ID" value="KAK9395763.1"/>
    <property type="molecule type" value="Genomic_DNA"/>
</dbReference>
<sequence>MPQYDSKHEQVVQAIMPPYRQDEAKGLSQPVVEKFENALRTALADDPWLCENSALLTQRTGLAWFGSKLYIPQPLRSQVLYRCHDSKTAGHFGYLKTLH</sequence>
<evidence type="ECO:0000313" key="3">
    <source>
        <dbReference type="Proteomes" id="UP001474421"/>
    </source>
</evidence>
<dbReference type="InterPro" id="IPR041588">
    <property type="entry name" value="Integrase_H2C2"/>
</dbReference>
<proteinExistence type="predicted"/>